<name>A0A8J4C1D3_9CHLO</name>
<evidence type="ECO:0000256" key="1">
    <source>
        <dbReference type="SAM" id="MobiDB-lite"/>
    </source>
</evidence>
<gene>
    <name evidence="2" type="ORF">Vretifemale_390</name>
</gene>
<organism evidence="2 3">
    <name type="scientific">Volvox reticuliferus</name>
    <dbReference type="NCBI Taxonomy" id="1737510"/>
    <lineage>
        <taxon>Eukaryota</taxon>
        <taxon>Viridiplantae</taxon>
        <taxon>Chlorophyta</taxon>
        <taxon>core chlorophytes</taxon>
        <taxon>Chlorophyceae</taxon>
        <taxon>CS clade</taxon>
        <taxon>Chlamydomonadales</taxon>
        <taxon>Volvocaceae</taxon>
        <taxon>Volvox</taxon>
    </lineage>
</organism>
<feature type="compositionally biased region" description="Pro residues" evidence="1">
    <location>
        <begin position="49"/>
        <end position="63"/>
    </location>
</feature>
<reference evidence="2" key="1">
    <citation type="journal article" date="2021" name="Proc. Natl. Acad. Sci. U.S.A.">
        <title>Three genomes in the algal genus Volvox reveal the fate of a haploid sex-determining region after a transition to homothallism.</title>
        <authorList>
            <person name="Yamamoto K."/>
            <person name="Hamaji T."/>
            <person name="Kawai-Toyooka H."/>
            <person name="Matsuzaki R."/>
            <person name="Takahashi F."/>
            <person name="Nishimura Y."/>
            <person name="Kawachi M."/>
            <person name="Noguchi H."/>
            <person name="Minakuchi Y."/>
            <person name="Umen J.G."/>
            <person name="Toyoda A."/>
            <person name="Nozaki H."/>
        </authorList>
    </citation>
    <scope>NUCLEOTIDE SEQUENCE</scope>
    <source>
        <strain evidence="2">NIES-3786</strain>
    </source>
</reference>
<comment type="caution">
    <text evidence="2">The sequence shown here is derived from an EMBL/GenBank/DDBJ whole genome shotgun (WGS) entry which is preliminary data.</text>
</comment>
<sequence>MASRRYLLTNLTRVGTTSHGVTSHGIIVPAAPCLRGFLFPAWPTAPTQHPLPPPPTIPLPRAPSPQGGGRTMKTARASVSNPGKKPILPERADQAAAVSMRKGSSPGEVLSLPRNVLWRCVALACDRPLRRLMVASRVLKQADGN</sequence>
<dbReference type="Proteomes" id="UP000747110">
    <property type="component" value="Unassembled WGS sequence"/>
</dbReference>
<accession>A0A8J4C1D3</accession>
<evidence type="ECO:0000313" key="3">
    <source>
        <dbReference type="Proteomes" id="UP000747110"/>
    </source>
</evidence>
<evidence type="ECO:0000313" key="2">
    <source>
        <dbReference type="EMBL" id="GIL69460.1"/>
    </source>
</evidence>
<dbReference type="EMBL" id="BNCP01000001">
    <property type="protein sequence ID" value="GIL69460.1"/>
    <property type="molecule type" value="Genomic_DNA"/>
</dbReference>
<proteinExistence type="predicted"/>
<keyword evidence="3" id="KW-1185">Reference proteome</keyword>
<dbReference type="AlphaFoldDB" id="A0A8J4C1D3"/>
<feature type="region of interest" description="Disordered" evidence="1">
    <location>
        <begin position="45"/>
        <end position="88"/>
    </location>
</feature>
<protein>
    <submittedName>
        <fullName evidence="2">Uncharacterized protein</fullName>
    </submittedName>
</protein>